<dbReference type="KEGG" id="fcy:FRACYDRAFT_164744"/>
<keyword evidence="2" id="KW-1015">Disulfide bond</keyword>
<keyword evidence="5" id="KW-1185">Reference proteome</keyword>
<keyword evidence="3" id="KW-0496">Mitochondrion</keyword>
<comment type="subcellular location">
    <subcellularLocation>
        <location evidence="3">Mitochondrion</location>
    </subcellularLocation>
</comment>
<accession>A0A1E7EUM1</accession>
<reference evidence="4 5" key="1">
    <citation type="submission" date="2016-09" db="EMBL/GenBank/DDBJ databases">
        <title>Extensive genetic diversity and differential bi-allelic expression allows diatom success in the polar Southern Ocean.</title>
        <authorList>
            <consortium name="DOE Joint Genome Institute"/>
            <person name="Mock T."/>
            <person name="Otillar R.P."/>
            <person name="Strauss J."/>
            <person name="Dupont C."/>
            <person name="Frickenhaus S."/>
            <person name="Maumus F."/>
            <person name="Mcmullan M."/>
            <person name="Sanges R."/>
            <person name="Schmutz J."/>
            <person name="Toseland A."/>
            <person name="Valas R."/>
            <person name="Veluchamy A."/>
            <person name="Ward B.J."/>
            <person name="Allen A."/>
            <person name="Barry K."/>
            <person name="Falciatore A."/>
            <person name="Ferrante M."/>
            <person name="Fortunato A.E."/>
            <person name="Gloeckner G."/>
            <person name="Gruber A."/>
            <person name="Hipkin R."/>
            <person name="Janech M."/>
            <person name="Kroth P."/>
            <person name="Leese F."/>
            <person name="Lindquist E."/>
            <person name="Lyon B.R."/>
            <person name="Martin J."/>
            <person name="Mayer C."/>
            <person name="Parker M."/>
            <person name="Quesneville H."/>
            <person name="Raymond J."/>
            <person name="Uhlig C."/>
            <person name="Valentin K.U."/>
            <person name="Worden A.Z."/>
            <person name="Armbrust E.V."/>
            <person name="Bowler C."/>
            <person name="Green B."/>
            <person name="Moulton V."/>
            <person name="Van Oosterhout C."/>
            <person name="Grigoriev I."/>
        </authorList>
    </citation>
    <scope>NUCLEOTIDE SEQUENCE [LARGE SCALE GENOMIC DNA]</scope>
    <source>
        <strain evidence="4 5">CCMP1102</strain>
    </source>
</reference>
<dbReference type="PROSITE" id="PS51808">
    <property type="entry name" value="CHCH"/>
    <property type="match status" value="1"/>
</dbReference>
<organism evidence="4 5">
    <name type="scientific">Fragilariopsis cylindrus CCMP1102</name>
    <dbReference type="NCBI Taxonomy" id="635003"/>
    <lineage>
        <taxon>Eukaryota</taxon>
        <taxon>Sar</taxon>
        <taxon>Stramenopiles</taxon>
        <taxon>Ochrophyta</taxon>
        <taxon>Bacillariophyta</taxon>
        <taxon>Bacillariophyceae</taxon>
        <taxon>Bacillariophycidae</taxon>
        <taxon>Bacillariales</taxon>
        <taxon>Bacillariaceae</taxon>
        <taxon>Fragilariopsis</taxon>
    </lineage>
</organism>
<dbReference type="AlphaFoldDB" id="A0A1E7EUM1"/>
<name>A0A1E7EUM1_9STRA</name>
<feature type="non-terminal residue" evidence="4">
    <location>
        <position position="103"/>
    </location>
</feature>
<evidence type="ECO:0000256" key="2">
    <source>
        <dbReference type="ARBA" id="ARBA00023157"/>
    </source>
</evidence>
<protein>
    <recommendedName>
        <fullName evidence="3">COX assembly mitochondrial protein</fullName>
    </recommendedName>
</protein>
<gene>
    <name evidence="4" type="ORF">FRACYDRAFT_164744</name>
</gene>
<dbReference type="GO" id="GO:0005739">
    <property type="term" value="C:mitochondrion"/>
    <property type="evidence" value="ECO:0007669"/>
    <property type="project" value="UniProtKB-SubCell"/>
</dbReference>
<evidence type="ECO:0000313" key="5">
    <source>
        <dbReference type="Proteomes" id="UP000095751"/>
    </source>
</evidence>
<comment type="similarity">
    <text evidence="1 3">Belongs to the CMC family.</text>
</comment>
<dbReference type="InParanoid" id="A0A1E7EUM1"/>
<dbReference type="Pfam" id="PF08583">
    <property type="entry name" value="Cmc1"/>
    <property type="match status" value="1"/>
</dbReference>
<dbReference type="EMBL" id="KV784375">
    <property type="protein sequence ID" value="OEU09505.1"/>
    <property type="molecule type" value="Genomic_DNA"/>
</dbReference>
<evidence type="ECO:0000256" key="1">
    <source>
        <dbReference type="ARBA" id="ARBA00007347"/>
    </source>
</evidence>
<dbReference type="Proteomes" id="UP000095751">
    <property type="component" value="Unassembled WGS sequence"/>
</dbReference>
<proteinExistence type="inferred from homology"/>
<dbReference type="InterPro" id="IPR013892">
    <property type="entry name" value="Cyt_c_biogenesis_Cmc1-like"/>
</dbReference>
<sequence>MHPPLDRPHPECQDEINGLRECHRSASKLKFWACNEVKDALDKCFREEKKKMLKETIFFNLEEKRQEEYSQAALAFNNKGVTFRESLTTDPIYQKELEKEKKR</sequence>
<dbReference type="OrthoDB" id="532630at2759"/>
<evidence type="ECO:0000256" key="3">
    <source>
        <dbReference type="RuleBase" id="RU364104"/>
    </source>
</evidence>
<evidence type="ECO:0000313" key="4">
    <source>
        <dbReference type="EMBL" id="OEU09505.1"/>
    </source>
</evidence>